<dbReference type="EC" id="3.1.1.7" evidence="2"/>
<dbReference type="InterPro" id="IPR002018">
    <property type="entry name" value="CarbesteraseB"/>
</dbReference>
<keyword evidence="5" id="KW-0531">Neurotransmitter degradation</keyword>
<dbReference type="EMBL" id="JABSTR010000004">
    <property type="protein sequence ID" value="KAH9368371.1"/>
    <property type="molecule type" value="Genomic_DNA"/>
</dbReference>
<dbReference type="PANTHER" id="PTHR43918:SF4">
    <property type="entry name" value="CARBOXYLIC ESTER HYDROLASE"/>
    <property type="match status" value="1"/>
</dbReference>
<comment type="caution">
    <text evidence="11">The sequence shown here is derived from an EMBL/GenBank/DDBJ whole genome shotgun (WGS) entry which is preliminary data.</text>
</comment>
<accession>A0A9J6G095</accession>
<dbReference type="InterPro" id="IPR000997">
    <property type="entry name" value="Cholinesterase"/>
</dbReference>
<organism evidence="11 12">
    <name type="scientific">Haemaphysalis longicornis</name>
    <name type="common">Bush tick</name>
    <dbReference type="NCBI Taxonomy" id="44386"/>
    <lineage>
        <taxon>Eukaryota</taxon>
        <taxon>Metazoa</taxon>
        <taxon>Ecdysozoa</taxon>
        <taxon>Arthropoda</taxon>
        <taxon>Chelicerata</taxon>
        <taxon>Arachnida</taxon>
        <taxon>Acari</taxon>
        <taxon>Parasitiformes</taxon>
        <taxon>Ixodida</taxon>
        <taxon>Ixodoidea</taxon>
        <taxon>Ixodidae</taxon>
        <taxon>Haemaphysalinae</taxon>
        <taxon>Haemaphysalis</taxon>
    </lineage>
</organism>
<dbReference type="SUPFAM" id="SSF53474">
    <property type="entry name" value="alpha/beta-Hydrolases"/>
    <property type="match status" value="1"/>
</dbReference>
<dbReference type="Proteomes" id="UP000821853">
    <property type="component" value="Chromosome 2"/>
</dbReference>
<keyword evidence="12" id="KW-1185">Reference proteome</keyword>
<dbReference type="OMA" id="EFSKPCF"/>
<evidence type="ECO:0000313" key="12">
    <source>
        <dbReference type="Proteomes" id="UP000821853"/>
    </source>
</evidence>
<evidence type="ECO:0000256" key="6">
    <source>
        <dbReference type="ARBA" id="ARBA00023157"/>
    </source>
</evidence>
<keyword evidence="4" id="KW-0378">Hydrolase</keyword>
<evidence type="ECO:0000259" key="10">
    <source>
        <dbReference type="Pfam" id="PF00135"/>
    </source>
</evidence>
<name>A0A9J6G095_HAELO</name>
<evidence type="ECO:0000256" key="3">
    <source>
        <dbReference type="ARBA" id="ARBA00022487"/>
    </source>
</evidence>
<gene>
    <name evidence="11" type="ORF">HPB48_012699</name>
</gene>
<dbReference type="GO" id="GO:0005615">
    <property type="term" value="C:extracellular space"/>
    <property type="evidence" value="ECO:0007669"/>
    <property type="project" value="TreeGrafter"/>
</dbReference>
<dbReference type="InterPro" id="IPR019819">
    <property type="entry name" value="Carboxylesterase_B_CS"/>
</dbReference>
<keyword evidence="6" id="KW-1015">Disulfide bond</keyword>
<dbReference type="VEuPathDB" id="VectorBase:HLOH_057476"/>
<dbReference type="GO" id="GO:0003990">
    <property type="term" value="F:acetylcholinesterase activity"/>
    <property type="evidence" value="ECO:0007669"/>
    <property type="project" value="UniProtKB-EC"/>
</dbReference>
<dbReference type="PRINTS" id="PR00878">
    <property type="entry name" value="CHOLNESTRASE"/>
</dbReference>
<evidence type="ECO:0000256" key="7">
    <source>
        <dbReference type="ARBA" id="ARBA00023180"/>
    </source>
</evidence>
<sequence>MHPFRILGKCRAGELRVYLRSLNPVRLLVPFPVVFLAFWSTFVTAEDTNTVSTSLGPVIGKQVCVQQHCVQAFLGIPFAEPPVGALRFAKPVVKKPWQDPLRATEFSKPCFQRRGNVPHVPWQAYEDGSSEDCLYLNVWTPENRCSRAPTPVMLWLHGGSYRIGSANLDLYDGSALAGYGQVVVVSTNYRLSAFGFMNANVTDISGNMGLWDQYLALRWVHDNIAEFGGDASLVTVFGESVGGASAGMLAQSPLCRGLVRRIIMQSGNPRWPLPMESDNGPAASVSRALNIALGVGCLESEAPEVFTADVIACLRTVPAEHIARAELQSFDDHLFTFMPSFGDALVPMRPTVAVDQGEILPVDVMLGTNIREGAILNYIRSGTGAISKNWTSSGAGIDVKFGRLHLALVFAAFPMPIIDQIIERYLGNMTENSPPGDVFAAMVSAGGDFLLNCPVVFFAESFSRKIDVLLAYKFAHVASHNFWPEEFEATHSDEIQFVFGAPLRHPELYSMEDVRMSETMMAAWAAFARTGFVHTKWFYAICRGRYCS</sequence>
<reference evidence="11 12" key="1">
    <citation type="journal article" date="2020" name="Cell">
        <title>Large-Scale Comparative Analyses of Tick Genomes Elucidate Their Genetic Diversity and Vector Capacities.</title>
        <authorList>
            <consortium name="Tick Genome and Microbiome Consortium (TIGMIC)"/>
            <person name="Jia N."/>
            <person name="Wang J."/>
            <person name="Shi W."/>
            <person name="Du L."/>
            <person name="Sun Y."/>
            <person name="Zhan W."/>
            <person name="Jiang J.F."/>
            <person name="Wang Q."/>
            <person name="Zhang B."/>
            <person name="Ji P."/>
            <person name="Bell-Sakyi L."/>
            <person name="Cui X.M."/>
            <person name="Yuan T.T."/>
            <person name="Jiang B.G."/>
            <person name="Yang W.F."/>
            <person name="Lam T.T."/>
            <person name="Chang Q.C."/>
            <person name="Ding S.J."/>
            <person name="Wang X.J."/>
            <person name="Zhu J.G."/>
            <person name="Ruan X.D."/>
            <person name="Zhao L."/>
            <person name="Wei J.T."/>
            <person name="Ye R.Z."/>
            <person name="Que T.C."/>
            <person name="Du C.H."/>
            <person name="Zhou Y.H."/>
            <person name="Cheng J.X."/>
            <person name="Dai P.F."/>
            <person name="Guo W.B."/>
            <person name="Han X.H."/>
            <person name="Huang E.J."/>
            <person name="Li L.F."/>
            <person name="Wei W."/>
            <person name="Gao Y.C."/>
            <person name="Liu J.Z."/>
            <person name="Shao H.Z."/>
            <person name="Wang X."/>
            <person name="Wang C.C."/>
            <person name="Yang T.C."/>
            <person name="Huo Q.B."/>
            <person name="Li W."/>
            <person name="Chen H.Y."/>
            <person name="Chen S.E."/>
            <person name="Zhou L.G."/>
            <person name="Ni X.B."/>
            <person name="Tian J.H."/>
            <person name="Sheng Y."/>
            <person name="Liu T."/>
            <person name="Pan Y.S."/>
            <person name="Xia L.Y."/>
            <person name="Li J."/>
            <person name="Zhao F."/>
            <person name="Cao W.C."/>
        </authorList>
    </citation>
    <scope>NUCLEOTIDE SEQUENCE [LARGE SCALE GENOMIC DNA]</scope>
    <source>
        <strain evidence="11">HaeL-2018</strain>
    </source>
</reference>
<feature type="active site" description="Charge relay system" evidence="9">
    <location>
        <position position="372"/>
    </location>
</feature>
<dbReference type="AlphaFoldDB" id="A0A9J6G095"/>
<feature type="active site" description="Charge relay system" evidence="9">
    <location>
        <position position="491"/>
    </location>
</feature>
<dbReference type="Pfam" id="PF00135">
    <property type="entry name" value="COesterase"/>
    <property type="match status" value="1"/>
</dbReference>
<dbReference type="PANTHER" id="PTHR43918">
    <property type="entry name" value="ACETYLCHOLINESTERASE"/>
    <property type="match status" value="1"/>
</dbReference>
<keyword evidence="7" id="KW-0325">Glycoprotein</keyword>
<evidence type="ECO:0000256" key="2">
    <source>
        <dbReference type="ARBA" id="ARBA00013276"/>
    </source>
</evidence>
<dbReference type="OrthoDB" id="6506083at2759"/>
<evidence type="ECO:0000313" key="11">
    <source>
        <dbReference type="EMBL" id="KAH9368371.1"/>
    </source>
</evidence>
<feature type="domain" description="Carboxylesterase type B" evidence="10">
    <location>
        <begin position="48"/>
        <end position="532"/>
    </location>
</feature>
<dbReference type="GO" id="GO:0006581">
    <property type="term" value="P:acetylcholine catabolic process"/>
    <property type="evidence" value="ECO:0007669"/>
    <property type="project" value="TreeGrafter"/>
</dbReference>
<evidence type="ECO:0000256" key="9">
    <source>
        <dbReference type="PIRSR" id="PIRSR600997-1"/>
    </source>
</evidence>
<dbReference type="GO" id="GO:0005886">
    <property type="term" value="C:plasma membrane"/>
    <property type="evidence" value="ECO:0007669"/>
    <property type="project" value="TreeGrafter"/>
</dbReference>
<evidence type="ECO:0000256" key="1">
    <source>
        <dbReference type="ARBA" id="ARBA00005964"/>
    </source>
</evidence>
<dbReference type="GO" id="GO:0019695">
    <property type="term" value="P:choline metabolic process"/>
    <property type="evidence" value="ECO:0007669"/>
    <property type="project" value="TreeGrafter"/>
</dbReference>
<feature type="active site" description="Acyl-ester intermediate" evidence="9">
    <location>
        <position position="240"/>
    </location>
</feature>
<dbReference type="InterPro" id="IPR050654">
    <property type="entry name" value="AChE-related_enzymes"/>
</dbReference>
<evidence type="ECO:0000256" key="8">
    <source>
        <dbReference type="ARBA" id="ARBA00048484"/>
    </source>
</evidence>
<evidence type="ECO:0000256" key="4">
    <source>
        <dbReference type="ARBA" id="ARBA00022801"/>
    </source>
</evidence>
<proteinExistence type="inferred from homology"/>
<comment type="similarity">
    <text evidence="1">Belongs to the type-B carboxylesterase/lipase family.</text>
</comment>
<dbReference type="InterPro" id="IPR029058">
    <property type="entry name" value="AB_hydrolase_fold"/>
</dbReference>
<evidence type="ECO:0000256" key="5">
    <source>
        <dbReference type="ARBA" id="ARBA00022867"/>
    </source>
</evidence>
<dbReference type="PROSITE" id="PS00941">
    <property type="entry name" value="CARBOXYLESTERASE_B_2"/>
    <property type="match status" value="1"/>
</dbReference>
<protein>
    <recommendedName>
        <fullName evidence="2">acetylcholinesterase</fullName>
        <ecNumber evidence="2">3.1.1.7</ecNumber>
    </recommendedName>
</protein>
<dbReference type="Gene3D" id="3.40.50.1820">
    <property type="entry name" value="alpha/beta hydrolase"/>
    <property type="match status" value="1"/>
</dbReference>
<comment type="catalytic activity">
    <reaction evidence="8">
        <text>acetylcholine + H2O = choline + acetate + H(+)</text>
        <dbReference type="Rhea" id="RHEA:17561"/>
        <dbReference type="ChEBI" id="CHEBI:15354"/>
        <dbReference type="ChEBI" id="CHEBI:15355"/>
        <dbReference type="ChEBI" id="CHEBI:15377"/>
        <dbReference type="ChEBI" id="CHEBI:15378"/>
        <dbReference type="ChEBI" id="CHEBI:30089"/>
        <dbReference type="EC" id="3.1.1.7"/>
    </reaction>
</comment>
<keyword evidence="3" id="KW-0719">Serine esterase</keyword>